<gene>
    <name evidence="3" type="ORF">Vafri_18392</name>
</gene>
<name>A0A8J4BLZ6_9CHLO</name>
<dbReference type="Proteomes" id="UP000747399">
    <property type="component" value="Unassembled WGS sequence"/>
</dbReference>
<feature type="domain" description="J" evidence="2">
    <location>
        <begin position="7"/>
        <end position="150"/>
    </location>
</feature>
<protein>
    <recommendedName>
        <fullName evidence="2">J domain-containing protein</fullName>
    </recommendedName>
</protein>
<dbReference type="AlphaFoldDB" id="A0A8J4BLZ6"/>
<dbReference type="Gene3D" id="1.10.287.110">
    <property type="entry name" value="DnaJ domain"/>
    <property type="match status" value="1"/>
</dbReference>
<feature type="region of interest" description="Disordered" evidence="1">
    <location>
        <begin position="290"/>
        <end position="315"/>
    </location>
</feature>
<evidence type="ECO:0000313" key="3">
    <source>
        <dbReference type="EMBL" id="GIL64492.1"/>
    </source>
</evidence>
<feature type="compositionally biased region" description="Basic and acidic residues" evidence="1">
    <location>
        <begin position="299"/>
        <end position="309"/>
    </location>
</feature>
<organism evidence="3 4">
    <name type="scientific">Volvox africanus</name>
    <dbReference type="NCBI Taxonomy" id="51714"/>
    <lineage>
        <taxon>Eukaryota</taxon>
        <taxon>Viridiplantae</taxon>
        <taxon>Chlorophyta</taxon>
        <taxon>core chlorophytes</taxon>
        <taxon>Chlorophyceae</taxon>
        <taxon>CS clade</taxon>
        <taxon>Chlamydomonadales</taxon>
        <taxon>Volvocaceae</taxon>
        <taxon>Volvox</taxon>
    </lineage>
</organism>
<dbReference type="EMBL" id="BNCO01000067">
    <property type="protein sequence ID" value="GIL64492.1"/>
    <property type="molecule type" value="Genomic_DNA"/>
</dbReference>
<sequence length="371" mass="39984">MTLSYAEALQLLGFSPDSQGLPTADAIRRAFRRQALLWHPDKHACSSTFSSQAGPVPDSQCAANDLEADRTISPSQNVRPLHGRVHDSGPGTADAVSVLATAPPEGLRDPPYRTQAQVEDHFKQLASAYQVLLQAAASSPGVTADGDSSGSAVSGKSEEEKLLDELSAELVLLEAYKLRLSDFDMVFLHQHASGAAGAVWNVWPEADRSLDDVWRRIRRRVERKRKKREGAGSGHGSDDTGFSSRDELAVRAKWALLSEFLADILGAPGKPQRRVESHLSGHSPVDGAIWAELGGRSPRNGDSEGHPQQRDSAGTSGCVLASASACAAAPIGAAASAIPYRQRGRLPAGFYWRWLKRLVAARLLFFVFFKS</sequence>
<dbReference type="SUPFAM" id="SSF46565">
    <property type="entry name" value="Chaperone J-domain"/>
    <property type="match status" value="1"/>
</dbReference>
<proteinExistence type="predicted"/>
<dbReference type="CDD" id="cd06257">
    <property type="entry name" value="DnaJ"/>
    <property type="match status" value="1"/>
</dbReference>
<comment type="caution">
    <text evidence="3">The sequence shown here is derived from an EMBL/GenBank/DDBJ whole genome shotgun (WGS) entry which is preliminary data.</text>
</comment>
<evidence type="ECO:0000313" key="4">
    <source>
        <dbReference type="Proteomes" id="UP000747399"/>
    </source>
</evidence>
<evidence type="ECO:0000259" key="2">
    <source>
        <dbReference type="PROSITE" id="PS50076"/>
    </source>
</evidence>
<dbReference type="InterPro" id="IPR001623">
    <property type="entry name" value="DnaJ_domain"/>
</dbReference>
<dbReference type="PROSITE" id="PS50076">
    <property type="entry name" value="DNAJ_2"/>
    <property type="match status" value="1"/>
</dbReference>
<reference evidence="3" key="1">
    <citation type="journal article" date="2021" name="Proc. Natl. Acad. Sci. U.S.A.">
        <title>Three genomes in the algal genus Volvox reveal the fate of a haploid sex-determining region after a transition to homothallism.</title>
        <authorList>
            <person name="Yamamoto K."/>
            <person name="Hamaji T."/>
            <person name="Kawai-Toyooka H."/>
            <person name="Matsuzaki R."/>
            <person name="Takahashi F."/>
            <person name="Nishimura Y."/>
            <person name="Kawachi M."/>
            <person name="Noguchi H."/>
            <person name="Minakuchi Y."/>
            <person name="Umen J.G."/>
            <person name="Toyoda A."/>
            <person name="Nozaki H."/>
        </authorList>
    </citation>
    <scope>NUCLEOTIDE SEQUENCE</scope>
    <source>
        <strain evidence="3">NIES-3780</strain>
    </source>
</reference>
<dbReference type="InterPro" id="IPR036869">
    <property type="entry name" value="J_dom_sf"/>
</dbReference>
<dbReference type="SMART" id="SM00271">
    <property type="entry name" value="DnaJ"/>
    <property type="match status" value="1"/>
</dbReference>
<keyword evidence="4" id="KW-1185">Reference proteome</keyword>
<accession>A0A8J4BLZ6</accession>
<evidence type="ECO:0000256" key="1">
    <source>
        <dbReference type="SAM" id="MobiDB-lite"/>
    </source>
</evidence>